<organism evidence="1 2">
    <name type="scientific">Vigna angularis var. angularis</name>
    <dbReference type="NCBI Taxonomy" id="157739"/>
    <lineage>
        <taxon>Eukaryota</taxon>
        <taxon>Viridiplantae</taxon>
        <taxon>Streptophyta</taxon>
        <taxon>Embryophyta</taxon>
        <taxon>Tracheophyta</taxon>
        <taxon>Spermatophyta</taxon>
        <taxon>Magnoliopsida</taxon>
        <taxon>eudicotyledons</taxon>
        <taxon>Gunneridae</taxon>
        <taxon>Pentapetalae</taxon>
        <taxon>rosids</taxon>
        <taxon>fabids</taxon>
        <taxon>Fabales</taxon>
        <taxon>Fabaceae</taxon>
        <taxon>Papilionoideae</taxon>
        <taxon>50 kb inversion clade</taxon>
        <taxon>NPAAA clade</taxon>
        <taxon>indigoferoid/millettioid clade</taxon>
        <taxon>Phaseoleae</taxon>
        <taxon>Vigna</taxon>
    </lineage>
</organism>
<keyword evidence="2" id="KW-1185">Reference proteome</keyword>
<protein>
    <submittedName>
        <fullName evidence="1">Uncharacterized protein</fullName>
    </submittedName>
</protein>
<reference evidence="1 2" key="1">
    <citation type="journal article" date="2015" name="Sci. Rep.">
        <title>The power of single molecule real-time sequencing technology in the de novo assembly of a eukaryotic genome.</title>
        <authorList>
            <person name="Sakai H."/>
            <person name="Naito K."/>
            <person name="Ogiso-Tanaka E."/>
            <person name="Takahashi Y."/>
            <person name="Iseki K."/>
            <person name="Muto C."/>
            <person name="Satou K."/>
            <person name="Teruya K."/>
            <person name="Shiroma A."/>
            <person name="Shimoji M."/>
            <person name="Hirano T."/>
            <person name="Itoh T."/>
            <person name="Kaga A."/>
            <person name="Tomooka N."/>
        </authorList>
    </citation>
    <scope>NUCLEOTIDE SEQUENCE [LARGE SCALE GENOMIC DNA]</scope>
    <source>
        <strain evidence="2">cv. Shumari</strain>
    </source>
</reference>
<sequence>PFETVYGRPPPSLQRFIPGESLVEAVSQELQTRDEALRQMKFHLERAQELMVKQANKGRRPANVEVGDWVYLKIRPHWQSSMPTRLHPKLAAIYFGPF</sequence>
<feature type="non-terminal residue" evidence="1">
    <location>
        <position position="1"/>
    </location>
</feature>
<dbReference type="AlphaFoldDB" id="A0A0S3SAM3"/>
<evidence type="ECO:0000313" key="1">
    <source>
        <dbReference type="EMBL" id="BAT89840.1"/>
    </source>
</evidence>
<dbReference type="OrthoDB" id="5554229at2759"/>
<dbReference type="Proteomes" id="UP000291084">
    <property type="component" value="Chromosome 6"/>
</dbReference>
<evidence type="ECO:0000313" key="2">
    <source>
        <dbReference type="Proteomes" id="UP000291084"/>
    </source>
</evidence>
<accession>A0A0S3SAM3</accession>
<proteinExistence type="predicted"/>
<gene>
    <name evidence="1" type="primary">Vigan.06G092100</name>
    <name evidence="1" type="ORF">VIGAN_06092100</name>
</gene>
<dbReference type="EMBL" id="AP015039">
    <property type="protein sequence ID" value="BAT89840.1"/>
    <property type="molecule type" value="Genomic_DNA"/>
</dbReference>
<name>A0A0S3SAM3_PHAAN</name>